<dbReference type="InterPro" id="IPR050465">
    <property type="entry name" value="UPF0194_transport"/>
</dbReference>
<organism evidence="5 6">
    <name type="scientific">Virgisporangium aurantiacum</name>
    <dbReference type="NCBI Taxonomy" id="175570"/>
    <lineage>
        <taxon>Bacteria</taxon>
        <taxon>Bacillati</taxon>
        <taxon>Actinomycetota</taxon>
        <taxon>Actinomycetes</taxon>
        <taxon>Micromonosporales</taxon>
        <taxon>Micromonosporaceae</taxon>
        <taxon>Virgisporangium</taxon>
    </lineage>
</organism>
<evidence type="ECO:0000256" key="3">
    <source>
        <dbReference type="SAM" id="SignalP"/>
    </source>
</evidence>
<feature type="domain" description="Peptidoglycan binding-like" evidence="4">
    <location>
        <begin position="125"/>
        <end position="179"/>
    </location>
</feature>
<accession>A0A8J4E528</accession>
<dbReference type="AlphaFoldDB" id="A0A8J4E528"/>
<dbReference type="PANTHER" id="PTHR32347:SF27">
    <property type="entry name" value="RND EFFLUX PUMP MEMBRANE FUSION PROTEIN BARREL-SANDWICH DOMAIN-CONTAINING PROTEIN"/>
    <property type="match status" value="1"/>
</dbReference>
<dbReference type="PANTHER" id="PTHR32347">
    <property type="entry name" value="EFFLUX SYSTEM COMPONENT YKNX-RELATED"/>
    <property type="match status" value="1"/>
</dbReference>
<evidence type="ECO:0000256" key="2">
    <source>
        <dbReference type="ARBA" id="ARBA00023054"/>
    </source>
</evidence>
<keyword evidence="2" id="KW-0175">Coiled coil</keyword>
<evidence type="ECO:0000256" key="1">
    <source>
        <dbReference type="ARBA" id="ARBA00004196"/>
    </source>
</evidence>
<sequence length="366" mass="37924">MKRKTWLLAAATVLVAGTAVGGAVVAFGPTRTTPTAQESSTNTATVERGRLSAMISQSGTLTYRAQPNGSPYSVINQASGTYTELPADGDEITCGDVLYRVDEKPVLALCGMVPVYRDLRSGLAGHDVRQLNGNLHKLGYDAAAGVTIDPADSVFTWRTQQALRVLQHDKGIGLTGRLDLDDAIFLPEAVRIAKVTGELGAPAQPGAQVAQATSDTIEVQVALDPSQQGGVNTGDPAQITLPGNRTVTGKVDRLGRVAQVPAGQNTNAGDATIPAYIRLDDPAAARGLDRAPVLVAITVDEVENALNVPVTALVGKSGGGFAVEVVRPGGRRELVGVELGLFDTAGGRVQVEGGLREGDHVVVPSS</sequence>
<dbReference type="EMBL" id="BOPG01000071">
    <property type="protein sequence ID" value="GIJ61841.1"/>
    <property type="molecule type" value="Genomic_DNA"/>
</dbReference>
<dbReference type="RefSeq" id="WP_204007059.1">
    <property type="nucleotide sequence ID" value="NZ_BOPG01000071.1"/>
</dbReference>
<keyword evidence="6" id="KW-1185">Reference proteome</keyword>
<comment type="caution">
    <text evidence="5">The sequence shown here is derived from an EMBL/GenBank/DDBJ whole genome shotgun (WGS) entry which is preliminary data.</text>
</comment>
<dbReference type="InterPro" id="IPR036365">
    <property type="entry name" value="PGBD-like_sf"/>
</dbReference>
<dbReference type="Proteomes" id="UP000612585">
    <property type="component" value="Unassembled WGS sequence"/>
</dbReference>
<dbReference type="Pfam" id="PF01471">
    <property type="entry name" value="PG_binding_1"/>
    <property type="match status" value="1"/>
</dbReference>
<evidence type="ECO:0000313" key="6">
    <source>
        <dbReference type="Proteomes" id="UP000612585"/>
    </source>
</evidence>
<dbReference type="InterPro" id="IPR036366">
    <property type="entry name" value="PGBDSf"/>
</dbReference>
<dbReference type="InterPro" id="IPR002477">
    <property type="entry name" value="Peptidoglycan-bd-like"/>
</dbReference>
<evidence type="ECO:0000259" key="4">
    <source>
        <dbReference type="Pfam" id="PF01471"/>
    </source>
</evidence>
<reference evidence="5" key="1">
    <citation type="submission" date="2021-01" db="EMBL/GenBank/DDBJ databases">
        <title>Whole genome shotgun sequence of Virgisporangium aurantiacum NBRC 16421.</title>
        <authorList>
            <person name="Komaki H."/>
            <person name="Tamura T."/>
        </authorList>
    </citation>
    <scope>NUCLEOTIDE SEQUENCE</scope>
    <source>
        <strain evidence="5">NBRC 16421</strain>
    </source>
</reference>
<dbReference type="Gene3D" id="2.40.420.20">
    <property type="match status" value="1"/>
</dbReference>
<name>A0A8J4E528_9ACTN</name>
<feature type="signal peptide" evidence="3">
    <location>
        <begin position="1"/>
        <end position="21"/>
    </location>
</feature>
<dbReference type="SUPFAM" id="SSF47090">
    <property type="entry name" value="PGBD-like"/>
    <property type="match status" value="1"/>
</dbReference>
<evidence type="ECO:0000313" key="5">
    <source>
        <dbReference type="EMBL" id="GIJ61841.1"/>
    </source>
</evidence>
<comment type="subcellular location">
    <subcellularLocation>
        <location evidence="1">Cell envelope</location>
    </subcellularLocation>
</comment>
<feature type="chain" id="PRO_5038647830" evidence="3">
    <location>
        <begin position="22"/>
        <end position="366"/>
    </location>
</feature>
<dbReference type="GO" id="GO:0030313">
    <property type="term" value="C:cell envelope"/>
    <property type="evidence" value="ECO:0007669"/>
    <property type="project" value="UniProtKB-SubCell"/>
</dbReference>
<proteinExistence type="predicted"/>
<protein>
    <submittedName>
        <fullName evidence="5">Peptidoglycan-binding protein</fullName>
    </submittedName>
</protein>
<gene>
    <name evidence="5" type="ORF">Vau01_093570</name>
</gene>
<keyword evidence="3" id="KW-0732">Signal</keyword>
<dbReference type="Gene3D" id="1.10.101.10">
    <property type="entry name" value="PGBD-like superfamily/PGBD"/>
    <property type="match status" value="1"/>
</dbReference>